<evidence type="ECO:0000313" key="2">
    <source>
        <dbReference type="Proteomes" id="UP000281406"/>
    </source>
</evidence>
<protein>
    <submittedName>
        <fullName evidence="1">Uncharacterized protein</fullName>
    </submittedName>
</protein>
<comment type="caution">
    <text evidence="1">The sequence shown here is derived from an EMBL/GenBank/DDBJ whole genome shotgun (WGS) entry which is preliminary data.</text>
</comment>
<reference evidence="1 2" key="1">
    <citation type="submission" date="2018-10" db="EMBL/GenBank/DDBJ databases">
        <title>Genome assembly for a Yunnan-Guizhou Plateau 3E fish, Anabarilius grahami (Regan), and its evolutionary and genetic applications.</title>
        <authorList>
            <person name="Jiang W."/>
        </authorList>
    </citation>
    <scope>NUCLEOTIDE SEQUENCE [LARGE SCALE GENOMIC DNA]</scope>
    <source>
        <strain evidence="1">AG-KIZ</strain>
        <tissue evidence="1">Muscle</tissue>
    </source>
</reference>
<sequence>MFKAVHIPFPVRHEPLSLHTQLPCMHMLSWRRQVLCPHIFKLAVHNGNYFHLHVFVLPPRKYPSSQEVARVCYTVHVVNTVQHFLVLRQNAGSLLASSCIIIITHMRHDAHMNSVGQY</sequence>
<dbReference type="Proteomes" id="UP000281406">
    <property type="component" value="Unassembled WGS sequence"/>
</dbReference>
<keyword evidence="2" id="KW-1185">Reference proteome</keyword>
<accession>A0A3N0XZL6</accession>
<gene>
    <name evidence="1" type="ORF">DPX16_0768</name>
</gene>
<dbReference type="AlphaFoldDB" id="A0A3N0XZL6"/>
<proteinExistence type="predicted"/>
<evidence type="ECO:0000313" key="1">
    <source>
        <dbReference type="EMBL" id="ROK41061.1"/>
    </source>
</evidence>
<dbReference type="EMBL" id="RJVU01056895">
    <property type="protein sequence ID" value="ROK41061.1"/>
    <property type="molecule type" value="Genomic_DNA"/>
</dbReference>
<organism evidence="1 2">
    <name type="scientific">Anabarilius grahami</name>
    <name type="common">Kanglang fish</name>
    <name type="synonym">Barilius grahami</name>
    <dbReference type="NCBI Taxonomy" id="495550"/>
    <lineage>
        <taxon>Eukaryota</taxon>
        <taxon>Metazoa</taxon>
        <taxon>Chordata</taxon>
        <taxon>Craniata</taxon>
        <taxon>Vertebrata</taxon>
        <taxon>Euteleostomi</taxon>
        <taxon>Actinopterygii</taxon>
        <taxon>Neopterygii</taxon>
        <taxon>Teleostei</taxon>
        <taxon>Ostariophysi</taxon>
        <taxon>Cypriniformes</taxon>
        <taxon>Xenocyprididae</taxon>
        <taxon>Xenocypridinae</taxon>
        <taxon>Xenocypridinae incertae sedis</taxon>
        <taxon>Anabarilius</taxon>
    </lineage>
</organism>
<name>A0A3N0XZL6_ANAGA</name>